<dbReference type="InterPro" id="IPR049560">
    <property type="entry name" value="MeTrfase_RsmB-F_NOP2_cat"/>
</dbReference>
<protein>
    <submittedName>
        <fullName evidence="7">16S rRNA methyltransferase</fullName>
    </submittedName>
</protein>
<feature type="binding site" evidence="5">
    <location>
        <position position="363"/>
    </location>
    <ligand>
        <name>S-adenosyl-L-methionine</name>
        <dbReference type="ChEBI" id="CHEBI:59789"/>
    </ligand>
</feature>
<evidence type="ECO:0000259" key="6">
    <source>
        <dbReference type="PROSITE" id="PS51686"/>
    </source>
</evidence>
<feature type="active site" description="Nucleophile" evidence="5">
    <location>
        <position position="416"/>
    </location>
</feature>
<dbReference type="InterPro" id="IPR029063">
    <property type="entry name" value="SAM-dependent_MTases_sf"/>
</dbReference>
<dbReference type="Pfam" id="PF01189">
    <property type="entry name" value="Methyltr_RsmB-F"/>
    <property type="match status" value="1"/>
</dbReference>
<evidence type="ECO:0000256" key="1">
    <source>
        <dbReference type="ARBA" id="ARBA00022603"/>
    </source>
</evidence>
<keyword evidence="8" id="KW-1185">Reference proteome</keyword>
<dbReference type="RefSeq" id="WP_252672441.1">
    <property type="nucleotide sequence ID" value="NZ_CP099547.1"/>
</dbReference>
<dbReference type="Gene3D" id="3.40.50.150">
    <property type="entry name" value="Vaccinia Virus protein VP39"/>
    <property type="match status" value="1"/>
</dbReference>
<evidence type="ECO:0000313" key="7">
    <source>
        <dbReference type="EMBL" id="USR78626.1"/>
    </source>
</evidence>
<dbReference type="InterPro" id="IPR001678">
    <property type="entry name" value="MeTrfase_RsmB-F_NOP2_dom"/>
</dbReference>
<keyword evidence="2 5" id="KW-0808">Transferase</keyword>
<name>A0ABY5AFZ7_9ACTO</name>
<comment type="similarity">
    <text evidence="5">Belongs to the class I-like SAM-binding methyltransferase superfamily. RsmB/NOP family.</text>
</comment>
<evidence type="ECO:0000256" key="3">
    <source>
        <dbReference type="ARBA" id="ARBA00022691"/>
    </source>
</evidence>
<evidence type="ECO:0000256" key="5">
    <source>
        <dbReference type="PROSITE-ProRule" id="PRU01023"/>
    </source>
</evidence>
<dbReference type="SUPFAM" id="SSF53335">
    <property type="entry name" value="S-adenosyl-L-methionine-dependent methyltransferases"/>
    <property type="match status" value="1"/>
</dbReference>
<dbReference type="Gene3D" id="1.10.940.10">
    <property type="entry name" value="NusB-like"/>
    <property type="match status" value="1"/>
</dbReference>
<organism evidence="7 8">
    <name type="scientific">Arcanobacterium pinnipediorum</name>
    <dbReference type="NCBI Taxonomy" id="1503041"/>
    <lineage>
        <taxon>Bacteria</taxon>
        <taxon>Bacillati</taxon>
        <taxon>Actinomycetota</taxon>
        <taxon>Actinomycetes</taxon>
        <taxon>Actinomycetales</taxon>
        <taxon>Actinomycetaceae</taxon>
        <taxon>Arcanobacterium</taxon>
    </lineage>
</organism>
<dbReference type="InterPro" id="IPR023267">
    <property type="entry name" value="RCMT"/>
</dbReference>
<dbReference type="Pfam" id="PF01029">
    <property type="entry name" value="NusB"/>
    <property type="match status" value="1"/>
</dbReference>
<reference evidence="7" key="1">
    <citation type="submission" date="2022-06" db="EMBL/GenBank/DDBJ databases">
        <title>Complete Genome Sequence of Arcanobacterium pinnipediorum strain DSM 28752 isolated from a harbour seal.</title>
        <authorList>
            <person name="Borowiak M."/>
            <person name="Kreitlow A."/>
            <person name="Alssahen M."/>
            <person name="Malorny B."/>
            <person name="Laemmler C."/>
            <person name="Prenger-Berninghoff E."/>
            <person name="Siebert U."/>
            <person name="Ploetz M."/>
            <person name="Abdulmawjood A."/>
        </authorList>
    </citation>
    <scope>NUCLEOTIDE SEQUENCE</scope>
    <source>
        <strain evidence="7">DSM 28752</strain>
    </source>
</reference>
<dbReference type="PANTHER" id="PTHR22807:SF53">
    <property type="entry name" value="RIBOSOMAL RNA SMALL SUBUNIT METHYLTRANSFERASE B-RELATED"/>
    <property type="match status" value="1"/>
</dbReference>
<dbReference type="GO" id="GO:0008168">
    <property type="term" value="F:methyltransferase activity"/>
    <property type="evidence" value="ECO:0007669"/>
    <property type="project" value="UniProtKB-KW"/>
</dbReference>
<feature type="binding site" evidence="5">
    <location>
        <position position="313"/>
    </location>
    <ligand>
        <name>S-adenosyl-L-methionine</name>
        <dbReference type="ChEBI" id="CHEBI:59789"/>
    </ligand>
</feature>
<dbReference type="InterPro" id="IPR035926">
    <property type="entry name" value="NusB-like_sf"/>
</dbReference>
<dbReference type="GO" id="GO:0032259">
    <property type="term" value="P:methylation"/>
    <property type="evidence" value="ECO:0007669"/>
    <property type="project" value="UniProtKB-KW"/>
</dbReference>
<feature type="domain" description="SAM-dependent MTase RsmB/NOP-type" evidence="6">
    <location>
        <begin position="195"/>
        <end position="481"/>
    </location>
</feature>
<evidence type="ECO:0000256" key="4">
    <source>
        <dbReference type="ARBA" id="ARBA00022884"/>
    </source>
</evidence>
<dbReference type="CDD" id="cd02440">
    <property type="entry name" value="AdoMet_MTases"/>
    <property type="match status" value="1"/>
</dbReference>
<evidence type="ECO:0000313" key="8">
    <source>
        <dbReference type="Proteomes" id="UP001056109"/>
    </source>
</evidence>
<dbReference type="PANTHER" id="PTHR22807">
    <property type="entry name" value="NOP2 YEAST -RELATED NOL1/NOP2/FMU SUN DOMAIN-CONTAINING"/>
    <property type="match status" value="1"/>
</dbReference>
<dbReference type="Proteomes" id="UP001056109">
    <property type="component" value="Chromosome"/>
</dbReference>
<dbReference type="SUPFAM" id="SSF48013">
    <property type="entry name" value="NusB-like"/>
    <property type="match status" value="1"/>
</dbReference>
<dbReference type="PRINTS" id="PR02008">
    <property type="entry name" value="RCMTFAMILY"/>
</dbReference>
<keyword evidence="1 5" id="KW-0489">Methyltransferase</keyword>
<gene>
    <name evidence="7" type="ORF">NG665_04295</name>
</gene>
<dbReference type="InterPro" id="IPR006027">
    <property type="entry name" value="NusB_RsmB_TIM44"/>
</dbReference>
<sequence length="486" mass="53611">MNSQRPTNWKPGRGASDKARLVVFDVLMDVERQGAYANLALPREIRRAHLNKQDAAYATNLCYGTLRLQGRWDAIIAHCTNGRSISDLDTEVRVLLRMGAHQLLEFRTPPHAAINETVVIARNELSQGIAGLVNAVLRRVSERSLSQWQEQLKRDAADKVNSVAFLSSWFSHPQWIVRALDKALQYHGRTHKDILSVLRSDNEPAAVALAARGLSVAQLRNDIERGHMQSRPGYLVDDALLLEGGDPHRVFAVKDRLAGVQDEGSQLVAKTLAGAQLETEDDLWLDMCAGPGGKTATLAGIARERGARIHANELHRHRLELVLDSVQPWSDIVDVRHGDARDFGSENRHEIIPAHGYARVLIDAPCTGIGALRRRPEARWRKEAGDALDLAQLQAQLLEAGWSALRPGGVLAYSTCSPYLSETSDIINAFAQQHPDAIRLDTPAIASTQSRIALQGVNGELQLWPDLHNSDAMYLVLIAKPLSTTD</sequence>
<proteinExistence type="inferred from homology"/>
<feature type="binding site" evidence="5">
    <location>
        <position position="339"/>
    </location>
    <ligand>
        <name>S-adenosyl-L-methionine</name>
        <dbReference type="ChEBI" id="CHEBI:59789"/>
    </ligand>
</feature>
<dbReference type="EMBL" id="CP099547">
    <property type="protein sequence ID" value="USR78626.1"/>
    <property type="molecule type" value="Genomic_DNA"/>
</dbReference>
<accession>A0ABY5AFZ7</accession>
<dbReference type="PROSITE" id="PS51686">
    <property type="entry name" value="SAM_MT_RSMB_NOP"/>
    <property type="match status" value="1"/>
</dbReference>
<keyword evidence="3 5" id="KW-0949">S-adenosyl-L-methionine</keyword>
<evidence type="ECO:0000256" key="2">
    <source>
        <dbReference type="ARBA" id="ARBA00022679"/>
    </source>
</evidence>
<feature type="binding site" evidence="5">
    <location>
        <begin position="288"/>
        <end position="294"/>
    </location>
    <ligand>
        <name>S-adenosyl-L-methionine</name>
        <dbReference type="ChEBI" id="CHEBI:59789"/>
    </ligand>
</feature>
<keyword evidence="4 5" id="KW-0694">RNA-binding</keyword>